<dbReference type="CDD" id="cd08215">
    <property type="entry name" value="STKc_Nek"/>
    <property type="match status" value="1"/>
</dbReference>
<dbReference type="PANTHER" id="PTHR44899:SF3">
    <property type="entry name" value="SERINE_THREONINE-PROTEIN KINASE NEK1"/>
    <property type="match status" value="1"/>
</dbReference>
<dbReference type="GO" id="GO:0106310">
    <property type="term" value="F:protein serine kinase activity"/>
    <property type="evidence" value="ECO:0007669"/>
    <property type="project" value="RHEA"/>
</dbReference>
<evidence type="ECO:0000256" key="7">
    <source>
        <dbReference type="ARBA" id="ARBA00047899"/>
    </source>
</evidence>
<sequence>MRVLYFFFIFIFLFCLFVFEWHPGFIIQQTRTCVCVCVCVCVQGGQKLIRMQLLDTCVPDLERYIIGEYLGEGSTGIVFRVSDALTKKDYVLKQISLESVGAEERLRAKKEILVMNDVDHPNIVKFRESFSGANSVNIIMEHCESTLEELIERRQADGGEPFPEDVIIEWMAELLCALAYLHSRSILHRDIKTSNIFITGKNHVKLGDFGVCTVLTSTSVAARSMIGTPLYFSPEVCEEEPYDQRSDVWSLGVVFYEMCTLRRPFEAEHLPGLIRQILTKEVAPFNTGLDTRFEEIVRGMLSKNPSDRPTAQELIDSHLVVPASHPSHPSQKPSRGRLIQHYYGPELAFRKKETTSSPSDSRLLRKEEEDQEGQWPVPLQLKPLPCKNKSRSSAVTQRESVGVVKGVHKVVTDRMNLGKVTGKELSHEERVKAMKRIKDAKSKINMVELRQNMLYKRLQLFGELNVSPTDEVPVVIELQQRLQPARVTEAISDSSLECSPTMRPRSRFMEDIATVIESHSADGKKIALEELEDVALLLCQYKVTNYGLC</sequence>
<name>Q4D396_TRYCC</name>
<evidence type="ECO:0000256" key="9">
    <source>
        <dbReference type="PROSITE-ProRule" id="PRU10141"/>
    </source>
</evidence>
<keyword evidence="3 12" id="KW-0808">Transferase</keyword>
<dbReference type="GO" id="GO:0005524">
    <property type="term" value="F:ATP binding"/>
    <property type="evidence" value="ECO:0007669"/>
    <property type="project" value="UniProtKB-UniRule"/>
</dbReference>
<keyword evidence="4 9" id="KW-0547">Nucleotide-binding</keyword>
<organism evidence="12 13">
    <name type="scientific">Trypanosoma cruzi (strain CL Brener)</name>
    <dbReference type="NCBI Taxonomy" id="353153"/>
    <lineage>
        <taxon>Eukaryota</taxon>
        <taxon>Discoba</taxon>
        <taxon>Euglenozoa</taxon>
        <taxon>Kinetoplastea</taxon>
        <taxon>Metakinetoplastina</taxon>
        <taxon>Trypanosomatida</taxon>
        <taxon>Trypanosomatidae</taxon>
        <taxon>Trypanosoma</taxon>
        <taxon>Schizotrypanum</taxon>
    </lineage>
</organism>
<protein>
    <recommendedName>
        <fullName evidence="1">non-specific serine/threonine protein kinase</fullName>
        <ecNumber evidence="1">2.7.11.1</ecNumber>
    </recommendedName>
</protein>
<evidence type="ECO:0000313" key="12">
    <source>
        <dbReference type="EMBL" id="EAN86995.1"/>
    </source>
</evidence>
<accession>Q4D396</accession>
<evidence type="ECO:0000256" key="1">
    <source>
        <dbReference type="ARBA" id="ARBA00012513"/>
    </source>
</evidence>
<dbReference type="PROSITE" id="PS00107">
    <property type="entry name" value="PROTEIN_KINASE_ATP"/>
    <property type="match status" value="1"/>
</dbReference>
<evidence type="ECO:0000256" key="4">
    <source>
        <dbReference type="ARBA" id="ARBA00022741"/>
    </source>
</evidence>
<dbReference type="InterPro" id="IPR051131">
    <property type="entry name" value="NEK_Ser/Thr_kinase_NIMA"/>
</dbReference>
<gene>
    <name evidence="12" type="ORF">Tc00.1047053506697.30</name>
</gene>
<feature type="domain" description="Protein kinase" evidence="11">
    <location>
        <begin position="64"/>
        <end position="321"/>
    </location>
</feature>
<dbReference type="EMBL" id="AAHK01001104">
    <property type="protein sequence ID" value="EAN86995.1"/>
    <property type="molecule type" value="Genomic_DNA"/>
</dbReference>
<evidence type="ECO:0000256" key="2">
    <source>
        <dbReference type="ARBA" id="ARBA00022527"/>
    </source>
</evidence>
<keyword evidence="13" id="KW-1185">Reference proteome</keyword>
<dbReference type="Gene3D" id="1.10.510.10">
    <property type="entry name" value="Transferase(Phosphotransferase) domain 1"/>
    <property type="match status" value="1"/>
</dbReference>
<dbReference type="InterPro" id="IPR011009">
    <property type="entry name" value="Kinase-like_dom_sf"/>
</dbReference>
<feature type="region of interest" description="Disordered" evidence="10">
    <location>
        <begin position="349"/>
        <end position="393"/>
    </location>
</feature>
<dbReference type="PROSITE" id="PS50011">
    <property type="entry name" value="PROTEIN_KINASE_DOM"/>
    <property type="match status" value="1"/>
</dbReference>
<dbReference type="EC" id="2.7.11.1" evidence="1"/>
<dbReference type="InterPro" id="IPR000719">
    <property type="entry name" value="Prot_kinase_dom"/>
</dbReference>
<dbReference type="GO" id="GO:0004674">
    <property type="term" value="F:protein serine/threonine kinase activity"/>
    <property type="evidence" value="ECO:0007669"/>
    <property type="project" value="UniProtKB-KW"/>
</dbReference>
<dbReference type="eggNOG" id="KOG0589">
    <property type="taxonomic scope" value="Eukaryota"/>
</dbReference>
<dbReference type="Proteomes" id="UP000002296">
    <property type="component" value="Unassembled WGS sequence"/>
</dbReference>
<dbReference type="PANTHER" id="PTHR44899">
    <property type="entry name" value="CAMK FAMILY PROTEIN KINASE"/>
    <property type="match status" value="1"/>
</dbReference>
<evidence type="ECO:0000256" key="8">
    <source>
        <dbReference type="ARBA" id="ARBA00048679"/>
    </source>
</evidence>
<evidence type="ECO:0000256" key="5">
    <source>
        <dbReference type="ARBA" id="ARBA00022777"/>
    </source>
</evidence>
<keyword evidence="2" id="KW-0723">Serine/threonine-protein kinase</keyword>
<dbReference type="InParanoid" id="Q4D396"/>
<comment type="catalytic activity">
    <reaction evidence="7">
        <text>L-threonyl-[protein] + ATP = O-phospho-L-threonyl-[protein] + ADP + H(+)</text>
        <dbReference type="Rhea" id="RHEA:46608"/>
        <dbReference type="Rhea" id="RHEA-COMP:11060"/>
        <dbReference type="Rhea" id="RHEA-COMP:11605"/>
        <dbReference type="ChEBI" id="CHEBI:15378"/>
        <dbReference type="ChEBI" id="CHEBI:30013"/>
        <dbReference type="ChEBI" id="CHEBI:30616"/>
        <dbReference type="ChEBI" id="CHEBI:61977"/>
        <dbReference type="ChEBI" id="CHEBI:456216"/>
        <dbReference type="EC" id="2.7.11.1"/>
    </reaction>
</comment>
<dbReference type="KEGG" id="tcr:506697.30"/>
<proteinExistence type="predicted"/>
<dbReference type="Pfam" id="PF00069">
    <property type="entry name" value="Pkinase"/>
    <property type="match status" value="1"/>
</dbReference>
<dbReference type="InterPro" id="IPR017441">
    <property type="entry name" value="Protein_kinase_ATP_BS"/>
</dbReference>
<keyword evidence="6 9" id="KW-0067">ATP-binding</keyword>
<evidence type="ECO:0000256" key="6">
    <source>
        <dbReference type="ARBA" id="ARBA00022840"/>
    </source>
</evidence>
<evidence type="ECO:0000256" key="3">
    <source>
        <dbReference type="ARBA" id="ARBA00022679"/>
    </source>
</evidence>
<reference evidence="12 13" key="1">
    <citation type="journal article" date="2005" name="Science">
        <title>The genome sequence of Trypanosoma cruzi, etiologic agent of Chagas disease.</title>
        <authorList>
            <person name="El-Sayed N.M."/>
            <person name="Myler P.J."/>
            <person name="Bartholomeu D.C."/>
            <person name="Nilsson D."/>
            <person name="Aggarwal G."/>
            <person name="Tran A.N."/>
            <person name="Ghedin E."/>
            <person name="Worthey E.A."/>
            <person name="Delcher A.L."/>
            <person name="Blandin G."/>
            <person name="Westenberger S.J."/>
            <person name="Caler E."/>
            <person name="Cerqueira G.C."/>
            <person name="Branche C."/>
            <person name="Haas B."/>
            <person name="Anupama A."/>
            <person name="Arner E."/>
            <person name="Aslund L."/>
            <person name="Attipoe P."/>
            <person name="Bontempi E."/>
            <person name="Bringaud F."/>
            <person name="Burton P."/>
            <person name="Cadag E."/>
            <person name="Campbell D.A."/>
            <person name="Carrington M."/>
            <person name="Crabtree J."/>
            <person name="Darban H."/>
            <person name="da Silveira J.F."/>
            <person name="de Jong P."/>
            <person name="Edwards K."/>
            <person name="Englund P.T."/>
            <person name="Fazelina G."/>
            <person name="Feldblyum T."/>
            <person name="Ferella M."/>
            <person name="Frasch A.C."/>
            <person name="Gull K."/>
            <person name="Horn D."/>
            <person name="Hou L."/>
            <person name="Huang Y."/>
            <person name="Kindlund E."/>
            <person name="Klingbeil M."/>
            <person name="Kluge S."/>
            <person name="Koo H."/>
            <person name="Lacerda D."/>
            <person name="Levin M.J."/>
            <person name="Lorenzi H."/>
            <person name="Louie T."/>
            <person name="Machado C.R."/>
            <person name="McCulloch R."/>
            <person name="McKenna A."/>
            <person name="Mizuno Y."/>
            <person name="Mottram J.C."/>
            <person name="Nelson S."/>
            <person name="Ochaya S."/>
            <person name="Osoegawa K."/>
            <person name="Pai G."/>
            <person name="Parsons M."/>
            <person name="Pentony M."/>
            <person name="Pettersson U."/>
            <person name="Pop M."/>
            <person name="Ramirez J.L."/>
            <person name="Rinta J."/>
            <person name="Robertson L."/>
            <person name="Salzberg S.L."/>
            <person name="Sanchez D.O."/>
            <person name="Seyler A."/>
            <person name="Sharma R."/>
            <person name="Shetty J."/>
            <person name="Simpson A.J."/>
            <person name="Sisk E."/>
            <person name="Tammi M.T."/>
            <person name="Tarleton R."/>
            <person name="Teixeira S."/>
            <person name="Van Aken S."/>
            <person name="Vogt C."/>
            <person name="Ward P.N."/>
            <person name="Wickstead B."/>
            <person name="Wortman J."/>
            <person name="White O."/>
            <person name="Fraser C.M."/>
            <person name="Stuart K.D."/>
            <person name="Andersson B."/>
        </authorList>
    </citation>
    <scope>NUCLEOTIDE SEQUENCE [LARGE SCALE GENOMIC DNA]</scope>
    <source>
        <strain evidence="12 13">CL Brener</strain>
    </source>
</reference>
<dbReference type="InterPro" id="IPR008271">
    <property type="entry name" value="Ser/Thr_kinase_AS"/>
</dbReference>
<dbReference type="SUPFAM" id="SSF56112">
    <property type="entry name" value="Protein kinase-like (PK-like)"/>
    <property type="match status" value="1"/>
</dbReference>
<dbReference type="SMART" id="SM00220">
    <property type="entry name" value="S_TKc"/>
    <property type="match status" value="1"/>
</dbReference>
<dbReference type="GeneID" id="3539377"/>
<dbReference type="OMA" id="HLHEPKS"/>
<evidence type="ECO:0000256" key="10">
    <source>
        <dbReference type="SAM" id="MobiDB-lite"/>
    </source>
</evidence>
<feature type="binding site" evidence="9">
    <location>
        <position position="93"/>
    </location>
    <ligand>
        <name>ATP</name>
        <dbReference type="ChEBI" id="CHEBI:30616"/>
    </ligand>
</feature>
<dbReference type="PaxDb" id="353153-Q4D396"/>
<dbReference type="RefSeq" id="XP_808846.1">
    <property type="nucleotide sequence ID" value="XM_803753.1"/>
</dbReference>
<evidence type="ECO:0000313" key="13">
    <source>
        <dbReference type="Proteomes" id="UP000002296"/>
    </source>
</evidence>
<comment type="caution">
    <text evidence="12">The sequence shown here is derived from an EMBL/GenBank/DDBJ whole genome shotgun (WGS) entry which is preliminary data.</text>
</comment>
<comment type="catalytic activity">
    <reaction evidence="8">
        <text>L-seryl-[protein] + ATP = O-phospho-L-seryl-[protein] + ADP + H(+)</text>
        <dbReference type="Rhea" id="RHEA:17989"/>
        <dbReference type="Rhea" id="RHEA-COMP:9863"/>
        <dbReference type="Rhea" id="RHEA-COMP:11604"/>
        <dbReference type="ChEBI" id="CHEBI:15378"/>
        <dbReference type="ChEBI" id="CHEBI:29999"/>
        <dbReference type="ChEBI" id="CHEBI:30616"/>
        <dbReference type="ChEBI" id="CHEBI:83421"/>
        <dbReference type="ChEBI" id="CHEBI:456216"/>
        <dbReference type="EC" id="2.7.11.1"/>
    </reaction>
</comment>
<dbReference type="AlphaFoldDB" id="Q4D396"/>
<keyword evidence="5 12" id="KW-0418">Kinase</keyword>
<dbReference type="PROSITE" id="PS00108">
    <property type="entry name" value="PROTEIN_KINASE_ST"/>
    <property type="match status" value="1"/>
</dbReference>
<evidence type="ECO:0000259" key="11">
    <source>
        <dbReference type="PROSITE" id="PS50011"/>
    </source>
</evidence>
<dbReference type="SMR" id="Q4D396"/>